<name>A0A7J6WLU8_THATH</name>
<sequence length="59" mass="6938">MTVEFSRGASPVVTDYNLCDRHIRVQSNDDRLRRVLDKDEKSLDCWLDTWEILQVGNID</sequence>
<organism evidence="1 2">
    <name type="scientific">Thalictrum thalictroides</name>
    <name type="common">Rue-anemone</name>
    <name type="synonym">Anemone thalictroides</name>
    <dbReference type="NCBI Taxonomy" id="46969"/>
    <lineage>
        <taxon>Eukaryota</taxon>
        <taxon>Viridiplantae</taxon>
        <taxon>Streptophyta</taxon>
        <taxon>Embryophyta</taxon>
        <taxon>Tracheophyta</taxon>
        <taxon>Spermatophyta</taxon>
        <taxon>Magnoliopsida</taxon>
        <taxon>Ranunculales</taxon>
        <taxon>Ranunculaceae</taxon>
        <taxon>Thalictroideae</taxon>
        <taxon>Thalictrum</taxon>
    </lineage>
</organism>
<keyword evidence="2" id="KW-1185">Reference proteome</keyword>
<evidence type="ECO:0000313" key="1">
    <source>
        <dbReference type="EMBL" id="KAF5198349.1"/>
    </source>
</evidence>
<evidence type="ECO:0000313" key="2">
    <source>
        <dbReference type="Proteomes" id="UP000554482"/>
    </source>
</evidence>
<gene>
    <name evidence="1" type="ORF">FRX31_012064</name>
</gene>
<reference evidence="1 2" key="1">
    <citation type="submission" date="2020-06" db="EMBL/GenBank/DDBJ databases">
        <title>Transcriptomic and genomic resources for Thalictrum thalictroides and T. hernandezii: Facilitating candidate gene discovery in an emerging model plant lineage.</title>
        <authorList>
            <person name="Arias T."/>
            <person name="Riano-Pachon D.M."/>
            <person name="Di Stilio V.S."/>
        </authorList>
    </citation>
    <scope>NUCLEOTIDE SEQUENCE [LARGE SCALE GENOMIC DNA]</scope>
    <source>
        <strain evidence="2">cv. WT478/WT964</strain>
        <tissue evidence="1">Leaves</tissue>
    </source>
</reference>
<dbReference type="AlphaFoldDB" id="A0A7J6WLU8"/>
<accession>A0A7J6WLU8</accession>
<comment type="caution">
    <text evidence="1">The sequence shown here is derived from an EMBL/GenBank/DDBJ whole genome shotgun (WGS) entry which is preliminary data.</text>
</comment>
<dbReference type="EMBL" id="JABWDY010013350">
    <property type="protein sequence ID" value="KAF5198349.1"/>
    <property type="molecule type" value="Genomic_DNA"/>
</dbReference>
<dbReference type="Proteomes" id="UP000554482">
    <property type="component" value="Unassembled WGS sequence"/>
</dbReference>
<proteinExistence type="predicted"/>
<protein>
    <submittedName>
        <fullName evidence="1">Uncharacterized protein</fullName>
    </submittedName>
</protein>